<keyword evidence="1" id="KW-0812">Transmembrane</keyword>
<keyword evidence="3" id="KW-0378">Hydrolase</keyword>
<dbReference type="GO" id="GO:0016787">
    <property type="term" value="F:hydrolase activity"/>
    <property type="evidence" value="ECO:0007669"/>
    <property type="project" value="UniProtKB-KW"/>
</dbReference>
<feature type="transmembrane region" description="Helical" evidence="1">
    <location>
        <begin position="99"/>
        <end position="121"/>
    </location>
</feature>
<name>A0ABV8WXM7_9BACI</name>
<feature type="domain" description="CAAX prenyl protease 2/Lysostaphin resistance protein A-like" evidence="2">
    <location>
        <begin position="153"/>
        <end position="247"/>
    </location>
</feature>
<sequence>MSEINSKAGEYSLKNAWIVSFIRIPLLFIMLVMVFLVVKTFGVETDFPFLPDLSTVYFTVVNIICFFLLHRIVQKEGRTIFELLDFDPKRLGKDILHGFLWLFVLYIPFVIAVMGTMFIMYGSDFIDHFGTVFAGDVEDGAFSRPRSLMWFAACISFIFPFLNAPIEELMYRGYAQPLFIKKYKKVWIGILIPSVGFAIQHIMLAASLQGAIVYTAAFFVWGIGSGIIFHKQKRLFPLIVCHFIVNIAFSVLPILFLLLGVY</sequence>
<feature type="transmembrane region" description="Helical" evidence="1">
    <location>
        <begin position="186"/>
        <end position="205"/>
    </location>
</feature>
<feature type="transmembrane region" description="Helical" evidence="1">
    <location>
        <begin position="21"/>
        <end position="42"/>
    </location>
</feature>
<feature type="transmembrane region" description="Helical" evidence="1">
    <location>
        <begin position="148"/>
        <end position="166"/>
    </location>
</feature>
<keyword evidence="1" id="KW-0472">Membrane</keyword>
<proteinExistence type="predicted"/>
<evidence type="ECO:0000313" key="3">
    <source>
        <dbReference type="EMBL" id="MFC4403863.1"/>
    </source>
</evidence>
<keyword evidence="4" id="KW-1185">Reference proteome</keyword>
<protein>
    <submittedName>
        <fullName evidence="3">CPBP family intramembrane glutamic endopeptidase</fullName>
        <ecNumber evidence="3">3.4.-.-</ecNumber>
    </submittedName>
</protein>
<feature type="transmembrane region" description="Helical" evidence="1">
    <location>
        <begin position="211"/>
        <end position="229"/>
    </location>
</feature>
<gene>
    <name evidence="3" type="ORF">ACFOY7_12370</name>
</gene>
<evidence type="ECO:0000259" key="2">
    <source>
        <dbReference type="Pfam" id="PF02517"/>
    </source>
</evidence>
<comment type="caution">
    <text evidence="3">The sequence shown here is derived from an EMBL/GenBank/DDBJ whole genome shotgun (WGS) entry which is preliminary data.</text>
</comment>
<feature type="transmembrane region" description="Helical" evidence="1">
    <location>
        <begin position="54"/>
        <end position="73"/>
    </location>
</feature>
<reference evidence="4" key="1">
    <citation type="journal article" date="2019" name="Int. J. Syst. Evol. Microbiol.">
        <title>The Global Catalogue of Microorganisms (GCM) 10K type strain sequencing project: providing services to taxonomists for standard genome sequencing and annotation.</title>
        <authorList>
            <consortium name="The Broad Institute Genomics Platform"/>
            <consortium name="The Broad Institute Genome Sequencing Center for Infectious Disease"/>
            <person name="Wu L."/>
            <person name="Ma J."/>
        </authorList>
    </citation>
    <scope>NUCLEOTIDE SEQUENCE [LARGE SCALE GENOMIC DNA]</scope>
    <source>
        <strain evidence="4">CCUG 37865</strain>
    </source>
</reference>
<feature type="transmembrane region" description="Helical" evidence="1">
    <location>
        <begin position="236"/>
        <end position="259"/>
    </location>
</feature>
<organism evidence="3 4">
    <name type="scientific">Gracilibacillus xinjiangensis</name>
    <dbReference type="NCBI Taxonomy" id="1193282"/>
    <lineage>
        <taxon>Bacteria</taxon>
        <taxon>Bacillati</taxon>
        <taxon>Bacillota</taxon>
        <taxon>Bacilli</taxon>
        <taxon>Bacillales</taxon>
        <taxon>Bacillaceae</taxon>
        <taxon>Gracilibacillus</taxon>
    </lineage>
</organism>
<dbReference type="Pfam" id="PF02517">
    <property type="entry name" value="Rce1-like"/>
    <property type="match status" value="1"/>
</dbReference>
<dbReference type="EC" id="3.4.-.-" evidence="3"/>
<evidence type="ECO:0000256" key="1">
    <source>
        <dbReference type="SAM" id="Phobius"/>
    </source>
</evidence>
<dbReference type="Proteomes" id="UP001595882">
    <property type="component" value="Unassembled WGS sequence"/>
</dbReference>
<keyword evidence="1" id="KW-1133">Transmembrane helix</keyword>
<evidence type="ECO:0000313" key="4">
    <source>
        <dbReference type="Proteomes" id="UP001595882"/>
    </source>
</evidence>
<accession>A0ABV8WXM7</accession>
<dbReference type="EMBL" id="JBHSDT010000008">
    <property type="protein sequence ID" value="MFC4403863.1"/>
    <property type="molecule type" value="Genomic_DNA"/>
</dbReference>
<dbReference type="InterPro" id="IPR003675">
    <property type="entry name" value="Rce1/LyrA-like_dom"/>
</dbReference>
<dbReference type="RefSeq" id="WP_390252394.1">
    <property type="nucleotide sequence ID" value="NZ_JBHSDT010000008.1"/>
</dbReference>